<keyword evidence="1" id="KW-0732">Signal</keyword>
<accession>A0A8W8NZM9</accession>
<organism evidence="2 3">
    <name type="scientific">Magallana gigas</name>
    <name type="common">Pacific oyster</name>
    <name type="synonym">Crassostrea gigas</name>
    <dbReference type="NCBI Taxonomy" id="29159"/>
    <lineage>
        <taxon>Eukaryota</taxon>
        <taxon>Metazoa</taxon>
        <taxon>Spiralia</taxon>
        <taxon>Lophotrochozoa</taxon>
        <taxon>Mollusca</taxon>
        <taxon>Bivalvia</taxon>
        <taxon>Autobranchia</taxon>
        <taxon>Pteriomorphia</taxon>
        <taxon>Ostreida</taxon>
        <taxon>Ostreoidea</taxon>
        <taxon>Ostreidae</taxon>
        <taxon>Magallana</taxon>
    </lineage>
</organism>
<sequence>MHCGINALCIAFDFCFLNGSHTCRLRSGHTVPPNTATQCGLYEMTAKKDCSGGFFITSQRICKKILSDFALRKPTKQSSTFAIHTAEYAVDVVTTLNYTYTCSFVI</sequence>
<evidence type="ECO:0000313" key="3">
    <source>
        <dbReference type="Proteomes" id="UP000005408"/>
    </source>
</evidence>
<evidence type="ECO:0000313" key="2">
    <source>
        <dbReference type="EnsemblMetazoa" id="G8527.1:cds"/>
    </source>
</evidence>
<evidence type="ECO:0000256" key="1">
    <source>
        <dbReference type="SAM" id="SignalP"/>
    </source>
</evidence>
<dbReference type="EnsemblMetazoa" id="G8527.1">
    <property type="protein sequence ID" value="G8527.1:cds"/>
    <property type="gene ID" value="G8527"/>
</dbReference>
<feature type="chain" id="PRO_5036489916" evidence="1">
    <location>
        <begin position="23"/>
        <end position="106"/>
    </location>
</feature>
<dbReference type="AlphaFoldDB" id="A0A8W8NZM9"/>
<name>A0A8W8NZM9_MAGGI</name>
<protein>
    <submittedName>
        <fullName evidence="2">Uncharacterized protein</fullName>
    </submittedName>
</protein>
<dbReference type="Proteomes" id="UP000005408">
    <property type="component" value="Unassembled WGS sequence"/>
</dbReference>
<feature type="signal peptide" evidence="1">
    <location>
        <begin position="1"/>
        <end position="22"/>
    </location>
</feature>
<keyword evidence="3" id="KW-1185">Reference proteome</keyword>
<reference evidence="2" key="1">
    <citation type="submission" date="2022-08" db="UniProtKB">
        <authorList>
            <consortium name="EnsemblMetazoa"/>
        </authorList>
    </citation>
    <scope>IDENTIFICATION</scope>
    <source>
        <strain evidence="2">05x7-T-G4-1.051#20</strain>
    </source>
</reference>
<proteinExistence type="predicted"/>